<evidence type="ECO:0000256" key="3">
    <source>
        <dbReference type="ARBA" id="ARBA00022801"/>
    </source>
</evidence>
<dbReference type="GO" id="GO:0016929">
    <property type="term" value="F:deSUMOylase activity"/>
    <property type="evidence" value="ECO:0007669"/>
    <property type="project" value="TreeGrafter"/>
</dbReference>
<sequence length="808" mass="87866">MFPCPAEVQHCNRCTDFIDSCVQAREPNTMDIVHAEAMCLQCNGPRDADTRLGPEEVVLFIIRGRAKIFIGSWYCIDCGISVEYDGALNGLFVATRYTVYARIFLDAMLELCVIARSTMAAASEFLASLLRNTAAYAEKEPGKARKLLSNACGEFSHTLIIPDAAFRCYHCGAKEGMGGRFQCVICDGQVLSVLQQHVVEMLRPSINAPRVDFSLVFACAVRSAKMRRLVRNRVRAAITDDTSLTTTEASAWPVFGTARLGVPPARGRDGIAARTNTEKAKALLWSSSIVFSTFYAVIASAEREQALVVVEAPSGGAADDLAAAADNFSDGDDLEEDATSSAGALVDLVAASGSRDGSTAELEEDTGDIPRQLEQLSLVGQASNGEVVEPDEREQANEAADADEAAVPKVAADADEATDADEVANVDHLVDADDLANPEEHTDVKKPADAAGPVSSSGCSVAAGPSAVGGRTRSTRTAFAAKRAHLSRTADAAGPRRVMPGSFDVRQLPVEGPTVNEASQRASDDGSHEDLENKRSSGPCATDSCKTPLHYLADPLAPGADKGSVCDPEDPLSPLTPRTLAATAPMTLFTGTAQAAPATQEPLVIVSNIPIRMWDLRRMASTVMLHDEAMNAYAALLQQREETLAATERRPVRFHFFNSFMFSTLTSNYKMMFNYEAVFRWTRHVDLKDYSAVFVPINQGAIHWVSGVFYMQRHHVEMYDSMGFAPDWMVACLGRWARDDLSAHGYRRATWTWTKMRCRQQEGSKDCGVFTHKSIDYKSRGLQQSSMVGHMDYDRRCMVAELLSKTLI</sequence>
<feature type="region of interest" description="Disordered" evidence="5">
    <location>
        <begin position="435"/>
        <end position="543"/>
    </location>
</feature>
<evidence type="ECO:0000256" key="5">
    <source>
        <dbReference type="SAM" id="MobiDB-lite"/>
    </source>
</evidence>
<feature type="region of interest" description="Disordered" evidence="5">
    <location>
        <begin position="379"/>
        <end position="407"/>
    </location>
</feature>
<feature type="compositionally biased region" description="Basic and acidic residues" evidence="5">
    <location>
        <begin position="438"/>
        <end position="448"/>
    </location>
</feature>
<evidence type="ECO:0000313" key="7">
    <source>
        <dbReference type="EMBL" id="OSX76448.1"/>
    </source>
</evidence>
<dbReference type="GO" id="GO:0016926">
    <property type="term" value="P:protein desumoylation"/>
    <property type="evidence" value="ECO:0007669"/>
    <property type="project" value="TreeGrafter"/>
</dbReference>
<keyword evidence="2" id="KW-0645">Protease</keyword>
<feature type="domain" description="Ubiquitin-like protease family profile" evidence="6">
    <location>
        <begin position="609"/>
        <end position="778"/>
    </location>
</feature>
<organism evidence="7 8">
    <name type="scientific">Porphyra umbilicalis</name>
    <name type="common">Purple laver</name>
    <name type="synonym">Red alga</name>
    <dbReference type="NCBI Taxonomy" id="2786"/>
    <lineage>
        <taxon>Eukaryota</taxon>
        <taxon>Rhodophyta</taxon>
        <taxon>Bangiophyceae</taxon>
        <taxon>Bangiales</taxon>
        <taxon>Bangiaceae</taxon>
        <taxon>Porphyra</taxon>
    </lineage>
</organism>
<dbReference type="PANTHER" id="PTHR12606">
    <property type="entry name" value="SENTRIN/SUMO-SPECIFIC PROTEASE"/>
    <property type="match status" value="1"/>
</dbReference>
<dbReference type="AlphaFoldDB" id="A0A1X6P6H8"/>
<dbReference type="PANTHER" id="PTHR12606:SF1">
    <property type="entry name" value="UBIQUITIN-LIKE-SPECIFIC PROTEASE 1A"/>
    <property type="match status" value="1"/>
</dbReference>
<dbReference type="PROSITE" id="PS50600">
    <property type="entry name" value="ULP_PROTEASE"/>
    <property type="match status" value="1"/>
</dbReference>
<proteinExistence type="inferred from homology"/>
<dbReference type="GO" id="GO:0006508">
    <property type="term" value="P:proteolysis"/>
    <property type="evidence" value="ECO:0007669"/>
    <property type="project" value="UniProtKB-KW"/>
</dbReference>
<evidence type="ECO:0000256" key="1">
    <source>
        <dbReference type="ARBA" id="ARBA00005234"/>
    </source>
</evidence>
<evidence type="ECO:0000259" key="6">
    <source>
        <dbReference type="PROSITE" id="PS50600"/>
    </source>
</evidence>
<evidence type="ECO:0000256" key="2">
    <source>
        <dbReference type="ARBA" id="ARBA00022670"/>
    </source>
</evidence>
<gene>
    <name evidence="7" type="ORF">BU14_0190s0005</name>
</gene>
<comment type="similarity">
    <text evidence="1">Belongs to the peptidase C48 family.</text>
</comment>
<reference evidence="7 8" key="1">
    <citation type="submission" date="2017-03" db="EMBL/GenBank/DDBJ databases">
        <title>WGS assembly of Porphyra umbilicalis.</title>
        <authorList>
            <person name="Brawley S.H."/>
            <person name="Blouin N.A."/>
            <person name="Ficko-Blean E."/>
            <person name="Wheeler G.L."/>
            <person name="Lohr M."/>
            <person name="Goodson H.V."/>
            <person name="Jenkins J.W."/>
            <person name="Blaby-Haas C.E."/>
            <person name="Helliwell K.E."/>
            <person name="Chan C."/>
            <person name="Marriage T."/>
            <person name="Bhattacharya D."/>
            <person name="Klein A.S."/>
            <person name="Badis Y."/>
            <person name="Brodie J."/>
            <person name="Cao Y."/>
            <person name="Collen J."/>
            <person name="Dittami S.M."/>
            <person name="Gachon C.M."/>
            <person name="Green B.R."/>
            <person name="Karpowicz S."/>
            <person name="Kim J.W."/>
            <person name="Kudahl U."/>
            <person name="Lin S."/>
            <person name="Michel G."/>
            <person name="Mittag M."/>
            <person name="Olson B.J."/>
            <person name="Pangilinan J."/>
            <person name="Peng Y."/>
            <person name="Qiu H."/>
            <person name="Shu S."/>
            <person name="Singer J.T."/>
            <person name="Smith A.G."/>
            <person name="Sprecher B.N."/>
            <person name="Wagner V."/>
            <person name="Wang W."/>
            <person name="Wang Z.-Y."/>
            <person name="Yan J."/>
            <person name="Yarish C."/>
            <person name="Zoeuner-Riek S."/>
            <person name="Zhuang Y."/>
            <person name="Zou Y."/>
            <person name="Lindquist E.A."/>
            <person name="Grimwood J."/>
            <person name="Barry K."/>
            <person name="Rokhsar D.S."/>
            <person name="Schmutz J."/>
            <person name="Stiller J.W."/>
            <person name="Grossman A.R."/>
            <person name="Prochnik S.E."/>
        </authorList>
    </citation>
    <scope>NUCLEOTIDE SEQUENCE [LARGE SCALE GENOMIC DNA]</scope>
    <source>
        <strain evidence="7">4086291</strain>
    </source>
</reference>
<keyword evidence="4" id="KW-0788">Thiol protease</keyword>
<dbReference type="Gene3D" id="3.40.395.10">
    <property type="entry name" value="Adenoviral Proteinase, Chain A"/>
    <property type="match status" value="1"/>
</dbReference>
<protein>
    <recommendedName>
        <fullName evidence="6">Ubiquitin-like protease family profile domain-containing protein</fullName>
    </recommendedName>
</protein>
<keyword evidence="3" id="KW-0378">Hydrolase</keyword>
<name>A0A1X6P6H8_PORUM</name>
<dbReference type="Pfam" id="PF02902">
    <property type="entry name" value="Peptidase_C48"/>
    <property type="match status" value="1"/>
</dbReference>
<dbReference type="Proteomes" id="UP000218209">
    <property type="component" value="Unassembled WGS sequence"/>
</dbReference>
<dbReference type="InterPro" id="IPR003653">
    <property type="entry name" value="Peptidase_C48_C"/>
</dbReference>
<evidence type="ECO:0000313" key="8">
    <source>
        <dbReference type="Proteomes" id="UP000218209"/>
    </source>
</evidence>
<dbReference type="InterPro" id="IPR038765">
    <property type="entry name" value="Papain-like_cys_pep_sf"/>
</dbReference>
<dbReference type="EMBL" id="KV918866">
    <property type="protein sequence ID" value="OSX76448.1"/>
    <property type="molecule type" value="Genomic_DNA"/>
</dbReference>
<dbReference type="GO" id="GO:0005634">
    <property type="term" value="C:nucleus"/>
    <property type="evidence" value="ECO:0007669"/>
    <property type="project" value="TreeGrafter"/>
</dbReference>
<dbReference type="SUPFAM" id="SSF54001">
    <property type="entry name" value="Cysteine proteinases"/>
    <property type="match status" value="1"/>
</dbReference>
<feature type="compositionally biased region" description="Basic and acidic residues" evidence="5">
    <location>
        <begin position="522"/>
        <end position="535"/>
    </location>
</feature>
<keyword evidence="8" id="KW-1185">Reference proteome</keyword>
<evidence type="ECO:0000256" key="4">
    <source>
        <dbReference type="ARBA" id="ARBA00022807"/>
    </source>
</evidence>
<dbReference type="OrthoDB" id="1939479at2759"/>
<accession>A0A1X6P6H8</accession>